<evidence type="ECO:0000256" key="11">
    <source>
        <dbReference type="ARBA" id="ARBA00023326"/>
    </source>
</evidence>
<reference evidence="17 18" key="1">
    <citation type="journal article" date="2020" name="G3 (Bethesda)">
        <title>Genetic Underpinnings of Host Manipulation by Ophiocordyceps as Revealed by Comparative Transcriptomics.</title>
        <authorList>
            <person name="Will I."/>
            <person name="Das B."/>
            <person name="Trinh T."/>
            <person name="Brachmann A."/>
            <person name="Ohm R.A."/>
            <person name="de Bekker C."/>
        </authorList>
    </citation>
    <scope>NUCLEOTIDE SEQUENCE [LARGE SCALE GENOMIC DNA]</scope>
    <source>
        <strain evidence="17 18">EC05</strain>
    </source>
</reference>
<keyword evidence="6 12" id="KW-0378">Hydrolase</keyword>
<dbReference type="SUPFAM" id="SSF51445">
    <property type="entry name" value="(Trans)glycosidases"/>
    <property type="match status" value="1"/>
</dbReference>
<dbReference type="GO" id="GO:0008843">
    <property type="term" value="F:endochitinase activity"/>
    <property type="evidence" value="ECO:0007669"/>
    <property type="project" value="UniProtKB-EC"/>
</dbReference>
<dbReference type="InterPro" id="IPR050542">
    <property type="entry name" value="Glycosyl_Hydrlase18_Chitinase"/>
</dbReference>
<feature type="signal peptide" evidence="15">
    <location>
        <begin position="1"/>
        <end position="20"/>
    </location>
</feature>
<comment type="subcellular location">
    <subcellularLocation>
        <location evidence="2">Secreted</location>
    </subcellularLocation>
</comment>
<organism evidence="17 18">
    <name type="scientific">Ophiocordyceps camponoti-floridani</name>
    <dbReference type="NCBI Taxonomy" id="2030778"/>
    <lineage>
        <taxon>Eukaryota</taxon>
        <taxon>Fungi</taxon>
        <taxon>Dikarya</taxon>
        <taxon>Ascomycota</taxon>
        <taxon>Pezizomycotina</taxon>
        <taxon>Sordariomycetes</taxon>
        <taxon>Hypocreomycetidae</taxon>
        <taxon>Hypocreales</taxon>
        <taxon>Ophiocordycipitaceae</taxon>
        <taxon>Ophiocordyceps</taxon>
    </lineage>
</organism>
<sequence>MPSLIRFLACCAGLFGLAASVPSRKCRGGVRHSKPSLGISHSNPSNNTSRANASNSIAVYWGQNSYGQGSGPNVQQNLAYYCENANIDVIPLAFMNGITPPIVNFANAGDKCSSFNGSTLLRCPEIEADIIKCQAKHKKTIVLSLGGATYTQGGWATTAEAEKAADMVWAMFGPVSGDYQVDRPFGKAVVDGFDFDFEAYTNNLPAFGARLRSLMDGAGSKKYVLTAAPQCVFPDAAVGTTLDAVPFDYIFIQFYNNWCGVSNFQPGAPTQQAFNFDVWDAWSKRSKNPSVKLLLGIPANVGAGGGYVRGPKLAAIIKYCSDFSSFGGVMMWDVSQLYANPGFLEEIVASL</sequence>
<keyword evidence="7" id="KW-0146">Chitin degradation</keyword>
<dbReference type="AlphaFoldDB" id="A0A8H4VC04"/>
<dbReference type="PROSITE" id="PS51910">
    <property type="entry name" value="GH18_2"/>
    <property type="match status" value="1"/>
</dbReference>
<evidence type="ECO:0000256" key="15">
    <source>
        <dbReference type="SAM" id="SignalP"/>
    </source>
</evidence>
<dbReference type="EC" id="3.2.1.14" evidence="3"/>
<evidence type="ECO:0000256" key="13">
    <source>
        <dbReference type="RuleBase" id="RU004453"/>
    </source>
</evidence>
<evidence type="ECO:0000256" key="10">
    <source>
        <dbReference type="ARBA" id="ARBA00023295"/>
    </source>
</evidence>
<evidence type="ECO:0000256" key="12">
    <source>
        <dbReference type="RuleBase" id="RU000489"/>
    </source>
</evidence>
<dbReference type="GO" id="GO:0000272">
    <property type="term" value="P:polysaccharide catabolic process"/>
    <property type="evidence" value="ECO:0007669"/>
    <property type="project" value="UniProtKB-KW"/>
</dbReference>
<name>A0A8H4VC04_9HYPO</name>
<dbReference type="EMBL" id="JAACLJ010000006">
    <property type="protein sequence ID" value="KAF4584201.1"/>
    <property type="molecule type" value="Genomic_DNA"/>
</dbReference>
<dbReference type="GO" id="GO:0008061">
    <property type="term" value="F:chitin binding"/>
    <property type="evidence" value="ECO:0007669"/>
    <property type="project" value="UniProtKB-KW"/>
</dbReference>
<dbReference type="InterPro" id="IPR001223">
    <property type="entry name" value="Glyco_hydro18_cat"/>
</dbReference>
<keyword evidence="11" id="KW-0624">Polysaccharide degradation</keyword>
<evidence type="ECO:0000256" key="3">
    <source>
        <dbReference type="ARBA" id="ARBA00012729"/>
    </source>
</evidence>
<comment type="similarity">
    <text evidence="13">Belongs to the glycosyl hydrolase 18 family.</text>
</comment>
<evidence type="ECO:0000256" key="14">
    <source>
        <dbReference type="SAM" id="MobiDB-lite"/>
    </source>
</evidence>
<dbReference type="GO" id="GO:0006032">
    <property type="term" value="P:chitin catabolic process"/>
    <property type="evidence" value="ECO:0007669"/>
    <property type="project" value="UniProtKB-KW"/>
</dbReference>
<dbReference type="InterPro" id="IPR001579">
    <property type="entry name" value="Glyco_hydro_18_chit_AS"/>
</dbReference>
<evidence type="ECO:0000256" key="7">
    <source>
        <dbReference type="ARBA" id="ARBA00023024"/>
    </source>
</evidence>
<feature type="domain" description="GH18" evidence="16">
    <location>
        <begin position="55"/>
        <end position="351"/>
    </location>
</feature>
<protein>
    <recommendedName>
        <fullName evidence="3">chitinase</fullName>
        <ecNumber evidence="3">3.2.1.14</ecNumber>
    </recommendedName>
</protein>
<feature type="region of interest" description="Disordered" evidence="14">
    <location>
        <begin position="29"/>
        <end position="49"/>
    </location>
</feature>
<gene>
    <name evidence="17" type="ORF">GQ602_005574</name>
</gene>
<dbReference type="OrthoDB" id="2425929at2759"/>
<dbReference type="GO" id="GO:0005576">
    <property type="term" value="C:extracellular region"/>
    <property type="evidence" value="ECO:0007669"/>
    <property type="project" value="UniProtKB-SubCell"/>
</dbReference>
<comment type="caution">
    <text evidence="17">The sequence shown here is derived from an EMBL/GenBank/DDBJ whole genome shotgun (WGS) entry which is preliminary data.</text>
</comment>
<keyword evidence="15" id="KW-0732">Signal</keyword>
<dbReference type="Gene3D" id="3.20.20.80">
    <property type="entry name" value="Glycosidases"/>
    <property type="match status" value="1"/>
</dbReference>
<dbReference type="PANTHER" id="PTHR45708:SF49">
    <property type="entry name" value="ENDOCHITINASE"/>
    <property type="match status" value="1"/>
</dbReference>
<dbReference type="PANTHER" id="PTHR45708">
    <property type="entry name" value="ENDOCHITINASE"/>
    <property type="match status" value="1"/>
</dbReference>
<dbReference type="PROSITE" id="PS01095">
    <property type="entry name" value="GH18_1"/>
    <property type="match status" value="1"/>
</dbReference>
<accession>A0A8H4VC04</accession>
<keyword evidence="18" id="KW-1185">Reference proteome</keyword>
<dbReference type="InterPro" id="IPR017853">
    <property type="entry name" value="GH"/>
</dbReference>
<evidence type="ECO:0000259" key="16">
    <source>
        <dbReference type="PROSITE" id="PS51910"/>
    </source>
</evidence>
<proteinExistence type="inferred from homology"/>
<evidence type="ECO:0000256" key="8">
    <source>
        <dbReference type="ARBA" id="ARBA00023026"/>
    </source>
</evidence>
<keyword evidence="4" id="KW-0964">Secreted</keyword>
<feature type="chain" id="PRO_5034181789" description="chitinase" evidence="15">
    <location>
        <begin position="21"/>
        <end position="351"/>
    </location>
</feature>
<evidence type="ECO:0000256" key="2">
    <source>
        <dbReference type="ARBA" id="ARBA00004613"/>
    </source>
</evidence>
<evidence type="ECO:0000256" key="6">
    <source>
        <dbReference type="ARBA" id="ARBA00022801"/>
    </source>
</evidence>
<dbReference type="Proteomes" id="UP000562929">
    <property type="component" value="Unassembled WGS sequence"/>
</dbReference>
<evidence type="ECO:0000256" key="9">
    <source>
        <dbReference type="ARBA" id="ARBA00023277"/>
    </source>
</evidence>
<evidence type="ECO:0000313" key="18">
    <source>
        <dbReference type="Proteomes" id="UP000562929"/>
    </source>
</evidence>
<keyword evidence="5" id="KW-0147">Chitin-binding</keyword>
<evidence type="ECO:0000313" key="17">
    <source>
        <dbReference type="EMBL" id="KAF4584201.1"/>
    </source>
</evidence>
<keyword evidence="9" id="KW-0119">Carbohydrate metabolism</keyword>
<comment type="catalytic activity">
    <reaction evidence="1">
        <text>Random endo-hydrolysis of N-acetyl-beta-D-glucosaminide (1-&gt;4)-beta-linkages in chitin and chitodextrins.</text>
        <dbReference type="EC" id="3.2.1.14"/>
    </reaction>
</comment>
<keyword evidence="8" id="KW-0843">Virulence</keyword>
<keyword evidence="10 12" id="KW-0326">Glycosidase</keyword>
<evidence type="ECO:0000256" key="4">
    <source>
        <dbReference type="ARBA" id="ARBA00022525"/>
    </source>
</evidence>
<dbReference type="Pfam" id="PF00704">
    <property type="entry name" value="Glyco_hydro_18"/>
    <property type="match status" value="1"/>
</dbReference>
<evidence type="ECO:0000256" key="1">
    <source>
        <dbReference type="ARBA" id="ARBA00000822"/>
    </source>
</evidence>
<evidence type="ECO:0000256" key="5">
    <source>
        <dbReference type="ARBA" id="ARBA00022669"/>
    </source>
</evidence>